<gene>
    <name evidence="1" type="ORF">PIB30_014286</name>
</gene>
<reference evidence="1 2" key="1">
    <citation type="journal article" date="2023" name="Plants (Basel)">
        <title>Bridging the Gap: Combining Genomics and Transcriptomics Approaches to Understand Stylosanthes scabra, an Orphan Legume from the Brazilian Caatinga.</title>
        <authorList>
            <person name="Ferreira-Neto J.R.C."/>
            <person name="da Silva M.D."/>
            <person name="Binneck E."/>
            <person name="de Melo N.F."/>
            <person name="da Silva R.H."/>
            <person name="de Melo A.L.T.M."/>
            <person name="Pandolfi V."/>
            <person name="Bustamante F.O."/>
            <person name="Brasileiro-Vidal A.C."/>
            <person name="Benko-Iseppon A.M."/>
        </authorList>
    </citation>
    <scope>NUCLEOTIDE SEQUENCE [LARGE SCALE GENOMIC DNA]</scope>
    <source>
        <tissue evidence="1">Leaves</tissue>
    </source>
</reference>
<name>A0ABU6VA08_9FABA</name>
<dbReference type="EMBL" id="JASCZI010151074">
    <property type="protein sequence ID" value="MED6168768.1"/>
    <property type="molecule type" value="Genomic_DNA"/>
</dbReference>
<accession>A0ABU6VA08</accession>
<proteinExistence type="predicted"/>
<dbReference type="Proteomes" id="UP001341840">
    <property type="component" value="Unassembled WGS sequence"/>
</dbReference>
<comment type="caution">
    <text evidence="1">The sequence shown here is derived from an EMBL/GenBank/DDBJ whole genome shotgun (WGS) entry which is preliminary data.</text>
</comment>
<evidence type="ECO:0000313" key="1">
    <source>
        <dbReference type="EMBL" id="MED6168768.1"/>
    </source>
</evidence>
<evidence type="ECO:0000313" key="2">
    <source>
        <dbReference type="Proteomes" id="UP001341840"/>
    </source>
</evidence>
<sequence length="157" mass="17158">MRPSPSNSTRNALLLRTTLDLSFLLRSTSTHIRAYLPRSTESIPFRPKESVLASSLELSALFVCLLVFVCEASLCPGVFEVRFMFTPFGWTISLVLVESKVQAIYPPGGLGPASSEKFGSKEVYSLGLYLDSLPPGIPLSSLLEHTEAKVAAVFVFE</sequence>
<keyword evidence="2" id="KW-1185">Reference proteome</keyword>
<protein>
    <submittedName>
        <fullName evidence="1">Uncharacterized protein</fullName>
    </submittedName>
</protein>
<organism evidence="1 2">
    <name type="scientific">Stylosanthes scabra</name>
    <dbReference type="NCBI Taxonomy" id="79078"/>
    <lineage>
        <taxon>Eukaryota</taxon>
        <taxon>Viridiplantae</taxon>
        <taxon>Streptophyta</taxon>
        <taxon>Embryophyta</taxon>
        <taxon>Tracheophyta</taxon>
        <taxon>Spermatophyta</taxon>
        <taxon>Magnoliopsida</taxon>
        <taxon>eudicotyledons</taxon>
        <taxon>Gunneridae</taxon>
        <taxon>Pentapetalae</taxon>
        <taxon>rosids</taxon>
        <taxon>fabids</taxon>
        <taxon>Fabales</taxon>
        <taxon>Fabaceae</taxon>
        <taxon>Papilionoideae</taxon>
        <taxon>50 kb inversion clade</taxon>
        <taxon>dalbergioids sensu lato</taxon>
        <taxon>Dalbergieae</taxon>
        <taxon>Pterocarpus clade</taxon>
        <taxon>Stylosanthes</taxon>
    </lineage>
</organism>